<keyword evidence="10" id="KW-1185">Reference proteome</keyword>
<dbReference type="GO" id="GO:0045910">
    <property type="term" value="P:negative regulation of DNA recombination"/>
    <property type="evidence" value="ECO:0007669"/>
    <property type="project" value="TreeGrafter"/>
</dbReference>
<feature type="compositionally biased region" description="Basic residues" evidence="8">
    <location>
        <begin position="198"/>
        <end position="228"/>
    </location>
</feature>
<comment type="similarity">
    <text evidence="7">Belongs to the histone H1/H5 family.</text>
</comment>
<name>A0A914HE96_GLORO</name>
<dbReference type="GO" id="GO:0005634">
    <property type="term" value="C:nucleus"/>
    <property type="evidence" value="ECO:0007669"/>
    <property type="project" value="UniProtKB-SubCell"/>
</dbReference>
<evidence type="ECO:0000256" key="5">
    <source>
        <dbReference type="ARBA" id="ARBA00023125"/>
    </source>
</evidence>
<feature type="compositionally biased region" description="Basic residues" evidence="8">
    <location>
        <begin position="139"/>
        <end position="174"/>
    </location>
</feature>
<dbReference type="GO" id="GO:0000786">
    <property type="term" value="C:nucleosome"/>
    <property type="evidence" value="ECO:0007669"/>
    <property type="project" value="InterPro"/>
</dbReference>
<feature type="domain" description="H15" evidence="9">
    <location>
        <begin position="35"/>
        <end position="111"/>
    </location>
</feature>
<sequence length="228" mass="23561">MTAAVTGSPQTQSQQEGQSPKVKVSKLKKTHAPASHPPYIQMIKKALGELKEKKGASKGAILKFIVSNFDVGGNQMRANAQLKQALKRGVSSGDLKQVKGVGASGSFKLGDETVPKPTATIAKKIIPKKTKSSPVKAKAVVKKAAKKPTPKKSPKKAAVKKSPAKTKPPVKKTAPKPVVAPAPVAAVAKSASPAAKTPTKKGVKPPAKKVAAKKSAKKLGGGKKKAKK</sequence>
<feature type="compositionally biased region" description="Low complexity" evidence="8">
    <location>
        <begin position="175"/>
        <end position="197"/>
    </location>
</feature>
<evidence type="ECO:0000256" key="8">
    <source>
        <dbReference type="SAM" id="MobiDB-lite"/>
    </source>
</evidence>
<evidence type="ECO:0000256" key="7">
    <source>
        <dbReference type="RuleBase" id="RU003894"/>
    </source>
</evidence>
<evidence type="ECO:0000256" key="3">
    <source>
        <dbReference type="ARBA" id="ARBA00022454"/>
    </source>
</evidence>
<proteinExistence type="inferred from homology"/>
<dbReference type="WBParaSite" id="Gr19_v10_g1634.t1">
    <property type="protein sequence ID" value="Gr19_v10_g1634.t1"/>
    <property type="gene ID" value="Gr19_v10_g1634"/>
</dbReference>
<reference evidence="11" key="1">
    <citation type="submission" date="2022-11" db="UniProtKB">
        <authorList>
            <consortium name="WormBaseParasite"/>
        </authorList>
    </citation>
    <scope>IDENTIFICATION</scope>
</reference>
<keyword evidence="6 7" id="KW-0539">Nucleus</keyword>
<dbReference type="GO" id="GO:0030527">
    <property type="term" value="F:structural constituent of chromatin"/>
    <property type="evidence" value="ECO:0007669"/>
    <property type="project" value="InterPro"/>
</dbReference>
<dbReference type="GO" id="GO:0030261">
    <property type="term" value="P:chromosome condensation"/>
    <property type="evidence" value="ECO:0007669"/>
    <property type="project" value="TreeGrafter"/>
</dbReference>
<dbReference type="InterPro" id="IPR005819">
    <property type="entry name" value="H1/H5"/>
</dbReference>
<dbReference type="Gene3D" id="1.10.10.10">
    <property type="entry name" value="Winged helix-like DNA-binding domain superfamily/Winged helix DNA-binding domain"/>
    <property type="match status" value="1"/>
</dbReference>
<dbReference type="InterPro" id="IPR005818">
    <property type="entry name" value="Histone_H1/H5_H15"/>
</dbReference>
<dbReference type="SUPFAM" id="SSF46785">
    <property type="entry name" value="Winged helix' DNA-binding domain"/>
    <property type="match status" value="1"/>
</dbReference>
<evidence type="ECO:0000313" key="11">
    <source>
        <dbReference type="WBParaSite" id="Gr19_v10_g1634.t1"/>
    </source>
</evidence>
<dbReference type="InterPro" id="IPR036388">
    <property type="entry name" value="WH-like_DNA-bd_sf"/>
</dbReference>
<dbReference type="GO" id="GO:0003690">
    <property type="term" value="F:double-stranded DNA binding"/>
    <property type="evidence" value="ECO:0007669"/>
    <property type="project" value="TreeGrafter"/>
</dbReference>
<dbReference type="GO" id="GO:0031492">
    <property type="term" value="F:nucleosomal DNA binding"/>
    <property type="evidence" value="ECO:0007669"/>
    <property type="project" value="TreeGrafter"/>
</dbReference>
<evidence type="ECO:0000256" key="6">
    <source>
        <dbReference type="ARBA" id="ARBA00023242"/>
    </source>
</evidence>
<dbReference type="Proteomes" id="UP000887572">
    <property type="component" value="Unplaced"/>
</dbReference>
<protein>
    <submittedName>
        <fullName evidence="11">H15 domain-containing protein</fullName>
    </submittedName>
</protein>
<dbReference type="PANTHER" id="PTHR11467:SF36">
    <property type="entry name" value="HISTONE 24-RELATED"/>
    <property type="match status" value="1"/>
</dbReference>
<feature type="region of interest" description="Disordered" evidence="8">
    <location>
        <begin position="124"/>
        <end position="228"/>
    </location>
</feature>
<organism evidence="10 11">
    <name type="scientific">Globodera rostochiensis</name>
    <name type="common">Golden nematode worm</name>
    <name type="synonym">Heterodera rostochiensis</name>
    <dbReference type="NCBI Taxonomy" id="31243"/>
    <lineage>
        <taxon>Eukaryota</taxon>
        <taxon>Metazoa</taxon>
        <taxon>Ecdysozoa</taxon>
        <taxon>Nematoda</taxon>
        <taxon>Chromadorea</taxon>
        <taxon>Rhabditida</taxon>
        <taxon>Tylenchina</taxon>
        <taxon>Tylenchomorpha</taxon>
        <taxon>Tylenchoidea</taxon>
        <taxon>Heteroderidae</taxon>
        <taxon>Heteroderinae</taxon>
        <taxon>Globodera</taxon>
    </lineage>
</organism>
<evidence type="ECO:0000256" key="2">
    <source>
        <dbReference type="ARBA" id="ARBA00004286"/>
    </source>
</evidence>
<keyword evidence="3 7" id="KW-0158">Chromosome</keyword>
<evidence type="ECO:0000313" key="10">
    <source>
        <dbReference type="Proteomes" id="UP000887572"/>
    </source>
</evidence>
<comment type="subcellular location">
    <subcellularLocation>
        <location evidence="2">Chromosome</location>
    </subcellularLocation>
    <subcellularLocation>
        <location evidence="1 7">Nucleus</location>
    </subcellularLocation>
</comment>
<keyword evidence="5 7" id="KW-0238">DNA-binding</keyword>
<feature type="compositionally biased region" description="Polar residues" evidence="8">
    <location>
        <begin position="1"/>
        <end position="18"/>
    </location>
</feature>
<dbReference type="FunFam" id="1.10.10.10:FF:000140">
    <property type="entry name" value="Histone H1.0"/>
    <property type="match status" value="1"/>
</dbReference>
<evidence type="ECO:0000259" key="9">
    <source>
        <dbReference type="PROSITE" id="PS51504"/>
    </source>
</evidence>
<dbReference type="AlphaFoldDB" id="A0A914HE96"/>
<evidence type="ECO:0000256" key="1">
    <source>
        <dbReference type="ARBA" id="ARBA00004123"/>
    </source>
</evidence>
<dbReference type="PROSITE" id="PS51504">
    <property type="entry name" value="H15"/>
    <property type="match status" value="1"/>
</dbReference>
<dbReference type="GO" id="GO:0006334">
    <property type="term" value="P:nucleosome assembly"/>
    <property type="evidence" value="ECO:0007669"/>
    <property type="project" value="InterPro"/>
</dbReference>
<dbReference type="SMART" id="SM00526">
    <property type="entry name" value="H15"/>
    <property type="match status" value="1"/>
</dbReference>
<keyword evidence="4" id="KW-0007">Acetylation</keyword>
<dbReference type="PANTHER" id="PTHR11467">
    <property type="entry name" value="HISTONE H1"/>
    <property type="match status" value="1"/>
</dbReference>
<dbReference type="Pfam" id="PF00538">
    <property type="entry name" value="Linker_histone"/>
    <property type="match status" value="1"/>
</dbReference>
<dbReference type="CDD" id="cd00073">
    <property type="entry name" value="H15"/>
    <property type="match status" value="1"/>
</dbReference>
<dbReference type="PRINTS" id="PR00624">
    <property type="entry name" value="HISTONEH5"/>
</dbReference>
<dbReference type="InterPro" id="IPR036390">
    <property type="entry name" value="WH_DNA-bd_sf"/>
</dbReference>
<accession>A0A914HE96</accession>
<evidence type="ECO:0000256" key="4">
    <source>
        <dbReference type="ARBA" id="ARBA00022990"/>
    </source>
</evidence>
<feature type="region of interest" description="Disordered" evidence="8">
    <location>
        <begin position="1"/>
        <end position="37"/>
    </location>
</feature>